<protein>
    <submittedName>
        <fullName evidence="1">Uncharacterized protein</fullName>
    </submittedName>
</protein>
<sequence length="116" mass="12654">MVVSLSGSAVVNHGHESRSIRPVRRPQNYACAYLLRCDTYYPVGCFASPQTARVGCSDLASGTCSMRQRQTVERDTVRVRPTDGKASLARLARWATPSPDGACSSSSSRTWCAWVI</sequence>
<proteinExistence type="predicted"/>
<organism evidence="1 2">
    <name type="scientific">Nocardioides panacihumi</name>
    <dbReference type="NCBI Taxonomy" id="400774"/>
    <lineage>
        <taxon>Bacteria</taxon>
        <taxon>Bacillati</taxon>
        <taxon>Actinomycetota</taxon>
        <taxon>Actinomycetes</taxon>
        <taxon>Propionibacteriales</taxon>
        <taxon>Nocardioidaceae</taxon>
        <taxon>Nocardioides</taxon>
    </lineage>
</organism>
<reference evidence="2" key="1">
    <citation type="journal article" date="2019" name="Int. J. Syst. Evol. Microbiol.">
        <title>The Global Catalogue of Microorganisms (GCM) 10K type strain sequencing project: providing services to taxonomists for standard genome sequencing and annotation.</title>
        <authorList>
            <consortium name="The Broad Institute Genomics Platform"/>
            <consortium name="The Broad Institute Genome Sequencing Center for Infectious Disease"/>
            <person name="Wu L."/>
            <person name="Ma J."/>
        </authorList>
    </citation>
    <scope>NUCLEOTIDE SEQUENCE [LARGE SCALE GENOMIC DNA]</scope>
    <source>
        <strain evidence="2">JCM 15309</strain>
    </source>
</reference>
<comment type="caution">
    <text evidence="1">The sequence shown here is derived from an EMBL/GenBank/DDBJ whole genome shotgun (WGS) entry which is preliminary data.</text>
</comment>
<keyword evidence="2" id="KW-1185">Reference proteome</keyword>
<name>A0ABP5BPB2_9ACTN</name>
<evidence type="ECO:0000313" key="1">
    <source>
        <dbReference type="EMBL" id="GAA1948826.1"/>
    </source>
</evidence>
<evidence type="ECO:0000313" key="2">
    <source>
        <dbReference type="Proteomes" id="UP001500571"/>
    </source>
</evidence>
<accession>A0ABP5BPB2</accession>
<dbReference type="Proteomes" id="UP001500571">
    <property type="component" value="Unassembled WGS sequence"/>
</dbReference>
<dbReference type="EMBL" id="BAAAPB010000001">
    <property type="protein sequence ID" value="GAA1948826.1"/>
    <property type="molecule type" value="Genomic_DNA"/>
</dbReference>
<gene>
    <name evidence="1" type="ORF">GCM10009798_05030</name>
</gene>